<dbReference type="AlphaFoldDB" id="A0A418NIY1"/>
<dbReference type="Proteomes" id="UP000285092">
    <property type="component" value="Unassembled WGS sequence"/>
</dbReference>
<reference evidence="2 3" key="1">
    <citation type="submission" date="2018-08" db="EMBL/GenBank/DDBJ databases">
        <title>Altererythrobacter sp.Ery1 and Ery12, the genome sequencing of novel strains in genus Alterythrobacter.</title>
        <authorList>
            <person name="Cheng H."/>
            <person name="Wu Y.-H."/>
            <person name="Fang C."/>
            <person name="Xu X.-W."/>
        </authorList>
    </citation>
    <scope>NUCLEOTIDE SEQUENCE [LARGE SCALE GENOMIC DNA]</scope>
    <source>
        <strain evidence="2 3">Ery1</strain>
    </source>
</reference>
<feature type="transmembrane region" description="Helical" evidence="1">
    <location>
        <begin position="188"/>
        <end position="214"/>
    </location>
</feature>
<keyword evidence="1" id="KW-1133">Transmembrane helix</keyword>
<feature type="transmembrane region" description="Helical" evidence="1">
    <location>
        <begin position="89"/>
        <end position="114"/>
    </location>
</feature>
<keyword evidence="1" id="KW-0472">Membrane</keyword>
<keyword evidence="1" id="KW-0812">Transmembrane</keyword>
<evidence type="ECO:0000313" key="2">
    <source>
        <dbReference type="EMBL" id="RIV79278.1"/>
    </source>
</evidence>
<feature type="transmembrane region" description="Helical" evidence="1">
    <location>
        <begin position="157"/>
        <end position="176"/>
    </location>
</feature>
<gene>
    <name evidence="2" type="ORF">D2V04_04565</name>
</gene>
<feature type="transmembrane region" description="Helical" evidence="1">
    <location>
        <begin position="29"/>
        <end position="46"/>
    </location>
</feature>
<organism evidence="2 3">
    <name type="scientific">Pelagerythrobacter aerophilus</name>
    <dbReference type="NCBI Taxonomy" id="2306995"/>
    <lineage>
        <taxon>Bacteria</taxon>
        <taxon>Pseudomonadati</taxon>
        <taxon>Pseudomonadota</taxon>
        <taxon>Alphaproteobacteria</taxon>
        <taxon>Sphingomonadales</taxon>
        <taxon>Erythrobacteraceae</taxon>
        <taxon>Pelagerythrobacter</taxon>
    </lineage>
</organism>
<dbReference type="OrthoDB" id="7433046at2"/>
<protein>
    <submittedName>
        <fullName evidence="2">Uncharacterized protein</fullName>
    </submittedName>
</protein>
<evidence type="ECO:0000256" key="1">
    <source>
        <dbReference type="SAM" id="Phobius"/>
    </source>
</evidence>
<accession>A0A418NIY1</accession>
<comment type="caution">
    <text evidence="2">The sequence shown here is derived from an EMBL/GenBank/DDBJ whole genome shotgun (WGS) entry which is preliminary data.</text>
</comment>
<sequence length="229" mass="25244">MSILSIAESRSLETLEFLFSEQKRLARAGWAYIAAYLIVCTGPYIYLDLYAYEKDGLYALLGLLSWALGYVLFVGLMKKGGYLAGGKKTGIGTYFVLGVAIGIPVVLALVVFVLPGLYLLMRWLPAYSRALVTSDGFGNAMRWSWQNTEPFQKSLSLAMIAPLSGYGVSMGMWLGYDFFYDHFDWTAYVVAAVVWNGAMALGIAWLTTFGIAAFGMLTAQKSDLDAVFR</sequence>
<dbReference type="EMBL" id="QXFK01000014">
    <property type="protein sequence ID" value="RIV79278.1"/>
    <property type="molecule type" value="Genomic_DNA"/>
</dbReference>
<dbReference type="RefSeq" id="WP_119512110.1">
    <property type="nucleotide sequence ID" value="NZ_QXFK01000014.1"/>
</dbReference>
<keyword evidence="3" id="KW-1185">Reference proteome</keyword>
<feature type="transmembrane region" description="Helical" evidence="1">
    <location>
        <begin position="58"/>
        <end position="77"/>
    </location>
</feature>
<name>A0A418NIY1_9SPHN</name>
<evidence type="ECO:0000313" key="3">
    <source>
        <dbReference type="Proteomes" id="UP000285092"/>
    </source>
</evidence>
<proteinExistence type="predicted"/>